<dbReference type="InterPro" id="IPR029510">
    <property type="entry name" value="Ald_DH_CS_GLU"/>
</dbReference>
<keyword evidence="7" id="KW-1185">Reference proteome</keyword>
<gene>
    <name evidence="6" type="ORF">D1224_05810</name>
</gene>
<dbReference type="EMBL" id="QWGB01000005">
    <property type="protein sequence ID" value="RIJ23776.1"/>
    <property type="molecule type" value="Genomic_DNA"/>
</dbReference>
<dbReference type="AlphaFoldDB" id="A0A399QXC9"/>
<dbReference type="Pfam" id="PF00171">
    <property type="entry name" value="Aldedh"/>
    <property type="match status" value="1"/>
</dbReference>
<name>A0A399QXC9_9PROT</name>
<comment type="caution">
    <text evidence="6">The sequence shown here is derived from an EMBL/GenBank/DDBJ whole genome shotgun (WGS) entry which is preliminary data.</text>
</comment>
<dbReference type="OrthoDB" id="7168186at2"/>
<reference evidence="6 7" key="1">
    <citation type="submission" date="2018-08" db="EMBL/GenBank/DDBJ databases">
        <title>Henriciella mobilis sp. nov., isolated from seawater.</title>
        <authorList>
            <person name="Cheng H."/>
            <person name="Wu Y.-H."/>
            <person name="Xu X.-W."/>
            <person name="Guo L.-L."/>
        </authorList>
    </citation>
    <scope>NUCLEOTIDE SEQUENCE [LARGE SCALE GENOMIC DNA]</scope>
    <source>
        <strain evidence="6 7">CCUG66934</strain>
    </source>
</reference>
<dbReference type="InterPro" id="IPR016163">
    <property type="entry name" value="Ald_DH_C"/>
</dbReference>
<feature type="active site" evidence="3">
    <location>
        <position position="252"/>
    </location>
</feature>
<dbReference type="Gene3D" id="3.40.309.10">
    <property type="entry name" value="Aldehyde Dehydrogenase, Chain A, domain 2"/>
    <property type="match status" value="1"/>
</dbReference>
<dbReference type="Proteomes" id="UP000265431">
    <property type="component" value="Unassembled WGS sequence"/>
</dbReference>
<evidence type="ECO:0000256" key="2">
    <source>
        <dbReference type="ARBA" id="ARBA00023002"/>
    </source>
</evidence>
<dbReference type="RefSeq" id="WP_119378964.1">
    <property type="nucleotide sequence ID" value="NZ_QWGB01000005.1"/>
</dbReference>
<feature type="domain" description="Aldehyde dehydrogenase" evidence="5">
    <location>
        <begin position="22"/>
        <end position="477"/>
    </location>
</feature>
<comment type="similarity">
    <text evidence="1 4">Belongs to the aldehyde dehydrogenase family.</text>
</comment>
<dbReference type="PANTHER" id="PTHR11699">
    <property type="entry name" value="ALDEHYDE DEHYDROGENASE-RELATED"/>
    <property type="match status" value="1"/>
</dbReference>
<dbReference type="GO" id="GO:0016620">
    <property type="term" value="F:oxidoreductase activity, acting on the aldehyde or oxo group of donors, NAD or NADP as acceptor"/>
    <property type="evidence" value="ECO:0007669"/>
    <property type="project" value="InterPro"/>
</dbReference>
<dbReference type="InterPro" id="IPR015590">
    <property type="entry name" value="Aldehyde_DH_dom"/>
</dbReference>
<evidence type="ECO:0000259" key="5">
    <source>
        <dbReference type="Pfam" id="PF00171"/>
    </source>
</evidence>
<dbReference type="InterPro" id="IPR016161">
    <property type="entry name" value="Ald_DH/histidinol_DH"/>
</dbReference>
<dbReference type="PROSITE" id="PS00687">
    <property type="entry name" value="ALDEHYDE_DEHYDR_GLU"/>
    <property type="match status" value="1"/>
</dbReference>
<evidence type="ECO:0000313" key="6">
    <source>
        <dbReference type="EMBL" id="RIJ23776.1"/>
    </source>
</evidence>
<evidence type="ECO:0000313" key="7">
    <source>
        <dbReference type="Proteomes" id="UP000265431"/>
    </source>
</evidence>
<protein>
    <submittedName>
        <fullName evidence="6">Aldehyde dehydrogenase</fullName>
    </submittedName>
</protein>
<dbReference type="InterPro" id="IPR016162">
    <property type="entry name" value="Ald_DH_N"/>
</dbReference>
<evidence type="ECO:0000256" key="4">
    <source>
        <dbReference type="RuleBase" id="RU003345"/>
    </source>
</evidence>
<organism evidence="6 7">
    <name type="scientific">Henriciella barbarensis</name>
    <dbReference type="NCBI Taxonomy" id="86342"/>
    <lineage>
        <taxon>Bacteria</taxon>
        <taxon>Pseudomonadati</taxon>
        <taxon>Pseudomonadota</taxon>
        <taxon>Alphaproteobacteria</taxon>
        <taxon>Hyphomonadales</taxon>
        <taxon>Hyphomonadaceae</taxon>
        <taxon>Henriciella</taxon>
    </lineage>
</organism>
<proteinExistence type="inferred from homology"/>
<dbReference type="SUPFAM" id="SSF53720">
    <property type="entry name" value="ALDH-like"/>
    <property type="match status" value="1"/>
</dbReference>
<dbReference type="Gene3D" id="3.40.605.10">
    <property type="entry name" value="Aldehyde Dehydrogenase, Chain A, domain 1"/>
    <property type="match status" value="1"/>
</dbReference>
<dbReference type="FunFam" id="3.40.605.10:FF:000007">
    <property type="entry name" value="NAD/NADP-dependent betaine aldehyde dehydrogenase"/>
    <property type="match status" value="1"/>
</dbReference>
<evidence type="ECO:0000256" key="3">
    <source>
        <dbReference type="PROSITE-ProRule" id="PRU10007"/>
    </source>
</evidence>
<accession>A0A399QXC9</accession>
<sequence length="487" mass="50805">MLDTFDPQNVKSLINGEAVSSQTTSDILSPHTGQPIAKLHHGGADEVEKAVAAAKAAQKAWADTPAVQRGQILHAACNLIEARAEELSKIVAEEAGKPLSAAMGETTGSVMCGRFYAGEGQRLFGRTMPSGAPNKSCMTVRQPCGVAALIAAANTPAPNFAWKVFPALICGNAVVLKPAEDTPLSADWMARALIEAGVPAGVMNVVQGLGQEVGPPLTAHKDVDVISFTGSTRVGREIAGKAGADLKKVSLELGGKNAFIVCDDADIEKAVHWASLSAFSNAGQRCASGSRFIVMDAVYDKFVGAFVAKANSLKAGVGDDCELGPVINERQLNNMLSAIERAKGEGAKVLCGGERIDGDLSGGFYLQATLIEGSPADSHLSTTELFGPVGAIYKVSSFEEAVALANDSPYGLTGTIHTTSWDRAWTFTKELSTGVAVVNAGTFGSEPHMPFGGLRASGNGTREPGTEALDVYTELKDIYLITEPGRL</sequence>
<keyword evidence="2 4" id="KW-0560">Oxidoreductase</keyword>
<evidence type="ECO:0000256" key="1">
    <source>
        <dbReference type="ARBA" id="ARBA00009986"/>
    </source>
</evidence>